<sequence>MADARTGPLSSSNQSSKLRSRRKERSFSTNHFDHDTESSESQVVKESDARTLYTDGSNRRSKSSGLRALQELVSDARTILCEARSARLPSRLPQPMTQKPPKHSQKPSAVSAAKQSDDDFAKYLGLSDAAGSTVKRTRRRRSEHRRSSMQQQKPLPPATSTHPASEEDFDEENKLCCLIGSMLDQVAKAEEQTRRQSNCAKPANQCIDAAAITESLHPFVYEFGDRVFRLQFLTAFPFSQPEMLEMFNLLAGNQSSTSDSELLLRQGLADLRSIHLQMRLFLDTDATLAEVDDAELSSLLMTFAEQVDRDLSSSSAGGSSSGRLINVSKYAARRAAVLTAAIGRYARTVERRRQLVLDRMQSLATTVMGFVACSPSDGGGDGSLRKTVVTLFDDMLACFTCLAGSVGSAGCGNSNSGDNIPRPASPTPATDGLDSDDEECVRDVVRGDTPSRLPPPPASFLEPDFSLEPQAAMEPVSDNEGTERFDERFNPRHTTEVAENNQEAAIESTVNSLIEPEEAFSIQFMERLEGLLSSFRPNERVDNQEFKTAFNALFEWWRRACSGCANRSLERRVTAIKEKFDSAQKLRTESNGVKRLYSESETTWDLIEVAKLMVPSEERTAYLVETQTAAEYREPTLSLVDSVLARLYLYQLAQDSSVLSARLRSDLQRLINRLANCGPVPMLNLLRVRLLYIRSRQYSDLLRAHPQGCLILELTQIHRVLNRDAYPEGAMTCPLNLTICVPLNDYKKFYQYVKDLRVLSFEARAPVTEKSRSLMKTNCLRKIEKCCQCSIEVLPPGCGSGAASDAATCGATVNSPSTLAIAQSSAETAQTASNRRKLQLLVGVPRPTFGLVVRPDQSHGRANAAMRMISDTAGQASISDRVKYRSFHLCLLMPHNYKPATVFSDISRPLNC</sequence>
<evidence type="ECO:0000313" key="3">
    <source>
        <dbReference type="Proteomes" id="UP000215902"/>
    </source>
</evidence>
<feature type="compositionally biased region" description="Basic residues" evidence="1">
    <location>
        <begin position="135"/>
        <end position="144"/>
    </location>
</feature>
<evidence type="ECO:0000256" key="1">
    <source>
        <dbReference type="SAM" id="MobiDB-lite"/>
    </source>
</evidence>
<accession>A0A267GY89</accession>
<feature type="compositionally biased region" description="Basic and acidic residues" evidence="1">
    <location>
        <begin position="31"/>
        <end position="49"/>
    </location>
</feature>
<organism evidence="2 3">
    <name type="scientific">Macrostomum lignano</name>
    <dbReference type="NCBI Taxonomy" id="282301"/>
    <lineage>
        <taxon>Eukaryota</taxon>
        <taxon>Metazoa</taxon>
        <taxon>Spiralia</taxon>
        <taxon>Lophotrochozoa</taxon>
        <taxon>Platyhelminthes</taxon>
        <taxon>Rhabditophora</taxon>
        <taxon>Macrostomorpha</taxon>
        <taxon>Macrostomida</taxon>
        <taxon>Macrostomidae</taxon>
        <taxon>Macrostomum</taxon>
    </lineage>
</organism>
<reference evidence="2 3" key="1">
    <citation type="submission" date="2017-06" db="EMBL/GenBank/DDBJ databases">
        <title>A platform for efficient transgenesis in Macrostomum lignano, a flatworm model organism for stem cell research.</title>
        <authorList>
            <person name="Berezikov E."/>
        </authorList>
    </citation>
    <scope>NUCLEOTIDE SEQUENCE [LARGE SCALE GENOMIC DNA]</scope>
    <source>
        <strain evidence="2">DV1</strain>
        <tissue evidence="2">Whole organism</tissue>
    </source>
</reference>
<dbReference type="EMBL" id="NIVC01000118">
    <property type="protein sequence ID" value="PAA90272.1"/>
    <property type="molecule type" value="Genomic_DNA"/>
</dbReference>
<gene>
    <name evidence="2" type="ORF">BOX15_Mlig014050g1</name>
</gene>
<feature type="region of interest" description="Disordered" evidence="1">
    <location>
        <begin position="1"/>
        <end position="65"/>
    </location>
</feature>
<name>A0A267GY89_9PLAT</name>
<feature type="compositionally biased region" description="Polar residues" evidence="1">
    <location>
        <begin position="149"/>
        <end position="163"/>
    </location>
</feature>
<dbReference type="Proteomes" id="UP000215902">
    <property type="component" value="Unassembled WGS sequence"/>
</dbReference>
<evidence type="ECO:0000313" key="2">
    <source>
        <dbReference type="EMBL" id="PAA90272.1"/>
    </source>
</evidence>
<feature type="region of interest" description="Disordered" evidence="1">
    <location>
        <begin position="131"/>
        <end position="167"/>
    </location>
</feature>
<feature type="region of interest" description="Disordered" evidence="1">
    <location>
        <begin position="416"/>
        <end position="438"/>
    </location>
</feature>
<keyword evidence="3" id="KW-1185">Reference proteome</keyword>
<comment type="caution">
    <text evidence="2">The sequence shown here is derived from an EMBL/GenBank/DDBJ whole genome shotgun (WGS) entry which is preliminary data.</text>
</comment>
<protein>
    <submittedName>
        <fullName evidence="2">Uncharacterized protein</fullName>
    </submittedName>
</protein>
<proteinExistence type="predicted"/>
<dbReference type="AlphaFoldDB" id="A0A267GY89"/>
<feature type="region of interest" description="Disordered" evidence="1">
    <location>
        <begin position="84"/>
        <end position="115"/>
    </location>
</feature>